<keyword evidence="1" id="KW-1133">Transmembrane helix</keyword>
<name>A0ABS5CXS9_9MOLU</name>
<evidence type="ECO:0000313" key="3">
    <source>
        <dbReference type="EMBL" id="MBP5836214.1"/>
    </source>
</evidence>
<organism evidence="2 4">
    <name type="scientific">Candidatus Phytoplasma meliae</name>
    <dbReference type="NCBI Taxonomy" id="1848402"/>
    <lineage>
        <taxon>Bacteria</taxon>
        <taxon>Bacillati</taxon>
        <taxon>Mycoplasmatota</taxon>
        <taxon>Mollicutes</taxon>
        <taxon>Acholeplasmatales</taxon>
        <taxon>Acholeplasmataceae</taxon>
        <taxon>Candidatus Phytoplasma</taxon>
        <taxon>16SrXIII (Mexican periwinkle virescence group)</taxon>
    </lineage>
</organism>
<accession>A0ABS5CXS9</accession>
<reference evidence="2 4" key="1">
    <citation type="submission" date="2021-04" db="EMBL/GenBank/DDBJ databases">
        <title>Genomic features of Candidatus Phytoplasma meliae isolate ChTYXIII (1SrXIII-G).</title>
        <authorList>
            <person name="Fernandez F.D."/>
            <person name="Conci L.R."/>
        </authorList>
    </citation>
    <scope>NUCLEOTIDE SEQUENCE [LARGE SCALE GENOMIC DNA]</scope>
    <source>
        <strain evidence="2">ChTYXIII-Mo</strain>
    </source>
</reference>
<sequence>MAFSQLMLLVVSIFGISFGVIAGALQHCYINREYQCSKKTIIIGYVLDAICIIVGSCGLYSIFIKK</sequence>
<proteinExistence type="predicted"/>
<gene>
    <name evidence="2" type="ORF">CHTY_000820</name>
    <name evidence="3" type="ORF">CHTY_003160</name>
</gene>
<evidence type="ECO:0000256" key="1">
    <source>
        <dbReference type="SAM" id="Phobius"/>
    </source>
</evidence>
<dbReference type="RefSeq" id="WP_203552041.1">
    <property type="nucleotide sequence ID" value="NZ_JACAOD020000002.1"/>
</dbReference>
<feature type="transmembrane region" description="Helical" evidence="1">
    <location>
        <begin position="6"/>
        <end position="30"/>
    </location>
</feature>
<feature type="transmembrane region" description="Helical" evidence="1">
    <location>
        <begin position="42"/>
        <end position="63"/>
    </location>
</feature>
<dbReference type="EMBL" id="JACAOD020000002">
    <property type="protein sequence ID" value="MBP5835775.1"/>
    <property type="molecule type" value="Genomic_DNA"/>
</dbReference>
<protein>
    <submittedName>
        <fullName evidence="2">Uncharacterized protein</fullName>
    </submittedName>
</protein>
<evidence type="ECO:0000313" key="2">
    <source>
        <dbReference type="EMBL" id="MBP5835775.1"/>
    </source>
</evidence>
<dbReference type="Proteomes" id="UP001195571">
    <property type="component" value="Unassembled WGS sequence"/>
</dbReference>
<evidence type="ECO:0000313" key="4">
    <source>
        <dbReference type="Proteomes" id="UP001195571"/>
    </source>
</evidence>
<keyword evidence="1" id="KW-0472">Membrane</keyword>
<keyword evidence="4" id="KW-1185">Reference proteome</keyword>
<comment type="caution">
    <text evidence="2">The sequence shown here is derived from an EMBL/GenBank/DDBJ whole genome shotgun (WGS) entry which is preliminary data.</text>
</comment>
<dbReference type="EMBL" id="JACAOD020000015">
    <property type="protein sequence ID" value="MBP5836214.1"/>
    <property type="molecule type" value="Genomic_DNA"/>
</dbReference>
<keyword evidence="1" id="KW-0812">Transmembrane</keyword>